<evidence type="ECO:0000256" key="7">
    <source>
        <dbReference type="ARBA" id="ARBA00022777"/>
    </source>
</evidence>
<evidence type="ECO:0000313" key="12">
    <source>
        <dbReference type="EMBL" id="GCE77333.1"/>
    </source>
</evidence>
<dbReference type="Gene3D" id="1.20.910.10">
    <property type="entry name" value="Heme oxygenase-like"/>
    <property type="match status" value="1"/>
</dbReference>
<dbReference type="Gene3D" id="3.40.1190.20">
    <property type="match status" value="1"/>
</dbReference>
<protein>
    <submittedName>
        <fullName evidence="12">Uncharacterized protein</fullName>
    </submittedName>
</protein>
<comment type="catalytic activity">
    <reaction evidence="1">
        <text>4-amino-5-hydroxymethyl-2-methylpyrimidine + ATP = 4-amino-2-methyl-5-(phosphooxymethyl)pyrimidine + ADP + H(+)</text>
        <dbReference type="Rhea" id="RHEA:23096"/>
        <dbReference type="ChEBI" id="CHEBI:15378"/>
        <dbReference type="ChEBI" id="CHEBI:16892"/>
        <dbReference type="ChEBI" id="CHEBI:30616"/>
        <dbReference type="ChEBI" id="CHEBI:58354"/>
        <dbReference type="ChEBI" id="CHEBI:456216"/>
        <dbReference type="EC" id="2.7.1.49"/>
    </reaction>
</comment>
<dbReference type="GO" id="GO:0009228">
    <property type="term" value="P:thiamine biosynthetic process"/>
    <property type="evidence" value="ECO:0007669"/>
    <property type="project" value="UniProtKB-KW"/>
</dbReference>
<keyword evidence="5" id="KW-0808">Transferase</keyword>
<dbReference type="Proteomes" id="UP000289954">
    <property type="component" value="Unassembled WGS sequence"/>
</dbReference>
<keyword evidence="13" id="KW-1185">Reference proteome</keyword>
<comment type="pathway">
    <text evidence="4">Cofactor biosynthesis; thiamine diphosphate biosynthesis; 4-amino-2-methyl-5-diphosphomethylpyrimidine from 5-amino-1-(5-phospho-D-ribosyl)imidazole: step 3/3.</text>
</comment>
<dbReference type="OrthoDB" id="34166at2"/>
<dbReference type="Pfam" id="PF08543">
    <property type="entry name" value="Phos_pyr_kin"/>
    <property type="match status" value="1"/>
</dbReference>
<dbReference type="NCBIfam" id="TIGR00097">
    <property type="entry name" value="HMP-P_kinase"/>
    <property type="match status" value="1"/>
</dbReference>
<keyword evidence="6" id="KW-0547">Nucleotide-binding</keyword>
<dbReference type="CDD" id="cd01169">
    <property type="entry name" value="HMPP_kinase"/>
    <property type="match status" value="1"/>
</dbReference>
<dbReference type="InterPro" id="IPR004305">
    <property type="entry name" value="Thiaminase-2/PQQC"/>
</dbReference>
<feature type="domain" description="Pyridoxamine kinase/Phosphomethylpyrimidine kinase" evidence="11">
    <location>
        <begin position="22"/>
        <end position="275"/>
    </location>
</feature>
<evidence type="ECO:0000256" key="8">
    <source>
        <dbReference type="ARBA" id="ARBA00022840"/>
    </source>
</evidence>
<evidence type="ECO:0000256" key="4">
    <source>
        <dbReference type="ARBA" id="ARBA00004769"/>
    </source>
</evidence>
<dbReference type="SUPFAM" id="SSF53613">
    <property type="entry name" value="Ribokinase-like"/>
    <property type="match status" value="1"/>
</dbReference>
<dbReference type="CDD" id="cd19365">
    <property type="entry name" value="TenA_C-like"/>
    <property type="match status" value="1"/>
</dbReference>
<dbReference type="GO" id="GO:0008902">
    <property type="term" value="F:hydroxymethylpyrimidine kinase activity"/>
    <property type="evidence" value="ECO:0007669"/>
    <property type="project" value="UniProtKB-EC"/>
</dbReference>
<dbReference type="InterPro" id="IPR004399">
    <property type="entry name" value="HMP/HMP-P_kinase_dom"/>
</dbReference>
<dbReference type="PANTHER" id="PTHR20858">
    <property type="entry name" value="PHOSPHOMETHYLPYRIMIDINE KINASE"/>
    <property type="match status" value="1"/>
</dbReference>
<dbReference type="Pfam" id="PF03070">
    <property type="entry name" value="TENA_THI-4"/>
    <property type="match status" value="1"/>
</dbReference>
<evidence type="ECO:0000259" key="11">
    <source>
        <dbReference type="Pfam" id="PF08543"/>
    </source>
</evidence>
<sequence>MSVDGAVAHPSRPRVLSIAGTDPTGGAGVQADLKSFAAHGAYGMAVVTALVAQNTRGVRSTLVPDVAFLRAQLDTVSDDVTVDAVKIGMLATAEVAAAVGAWLTAHRPPFVVLDPVMVATSGDRLLDDDAVAAVRALVALCDVVTPNLPELAVLADEPVATTWPDAVAQAGRLARRTGVTVLVKGGHLHAAGSGPTAVGSPDALVDATSVIDLPGERVATTSTHGTGCSLSAALAALRPARPDWASAAREAKAWLAGAIAAGAALRVGGGHGPVDHFHHAPGLGARAFSDEVAGALADATRDSLAVPFVRRLADGSLPYDAFATQLHQDALYLVEYSRVLARAAQLAPGGVAQEFFARGAHACLAVERSLHESYLARAHVRPTGPASPVTRAYVDHLAAVAAHGSYAEVVAAVLPCYQVYAQVGVALLALAADVEGHPYRDWVATYGTAPFTDHAALAGRLADDAARYVDPSTRARMVAAFATSCRHEVAFFGQVPLDAAAPSLPGARVPVGAR</sequence>
<dbReference type="AlphaFoldDB" id="A0A402DT82"/>
<accession>A0A402DT82</accession>
<organism evidence="12 13">
    <name type="scientific">Cellulomonas biazotea</name>
    <dbReference type="NCBI Taxonomy" id="1709"/>
    <lineage>
        <taxon>Bacteria</taxon>
        <taxon>Bacillati</taxon>
        <taxon>Actinomycetota</taxon>
        <taxon>Actinomycetes</taxon>
        <taxon>Micrococcales</taxon>
        <taxon>Cellulomonadaceae</taxon>
        <taxon>Cellulomonas</taxon>
    </lineage>
</organism>
<evidence type="ECO:0000313" key="13">
    <source>
        <dbReference type="Proteomes" id="UP000289954"/>
    </source>
</evidence>
<keyword evidence="9" id="KW-0784">Thiamine biosynthesis</keyword>
<dbReference type="GO" id="GO:0008972">
    <property type="term" value="F:phosphomethylpyrimidine kinase activity"/>
    <property type="evidence" value="ECO:0007669"/>
    <property type="project" value="UniProtKB-EC"/>
</dbReference>
<keyword evidence="7" id="KW-0418">Kinase</keyword>
<dbReference type="InterPro" id="IPR029056">
    <property type="entry name" value="Ribokinase-like"/>
</dbReference>
<reference evidence="12 13" key="1">
    <citation type="submission" date="2019-01" db="EMBL/GenBank/DDBJ databases">
        <title>Draft genome sequence of Cellulomonas takizawaensis strain TKZ-21.</title>
        <authorList>
            <person name="Yamamura H."/>
            <person name="Hayashi T."/>
            <person name="Hamada M."/>
            <person name="Serisawa Y."/>
            <person name="Matsuyama K."/>
            <person name="Nakagawa Y."/>
            <person name="Otoguro M."/>
            <person name="Yanagida F."/>
            <person name="Hayakawa M."/>
        </authorList>
    </citation>
    <scope>NUCLEOTIDE SEQUENCE [LARGE SCALE GENOMIC DNA]</scope>
    <source>
        <strain evidence="12 13">NBRC12680</strain>
    </source>
</reference>
<dbReference type="GO" id="GO:0005524">
    <property type="term" value="F:ATP binding"/>
    <property type="evidence" value="ECO:0007669"/>
    <property type="project" value="UniProtKB-KW"/>
</dbReference>
<dbReference type="UniPathway" id="UPA00060">
    <property type="reaction ID" value="UER00138"/>
</dbReference>
<dbReference type="GO" id="GO:0009229">
    <property type="term" value="P:thiamine diphosphate biosynthetic process"/>
    <property type="evidence" value="ECO:0007669"/>
    <property type="project" value="UniProtKB-UniPathway"/>
</dbReference>
<dbReference type="RefSeq" id="WP_130781935.1">
    <property type="nucleotide sequence ID" value="NZ_BIMR01000198.1"/>
</dbReference>
<feature type="domain" description="Thiaminase-2/PQQC" evidence="10">
    <location>
        <begin position="307"/>
        <end position="492"/>
    </location>
</feature>
<evidence type="ECO:0000256" key="6">
    <source>
        <dbReference type="ARBA" id="ARBA00022741"/>
    </source>
</evidence>
<gene>
    <name evidence="12" type="ORF">CBZ_23890</name>
</gene>
<comment type="catalytic activity">
    <reaction evidence="2">
        <text>4-amino-2-methyl-5-(phosphooxymethyl)pyrimidine + ATP = 4-amino-2-methyl-5-(diphosphooxymethyl)pyrimidine + ADP</text>
        <dbReference type="Rhea" id="RHEA:19893"/>
        <dbReference type="ChEBI" id="CHEBI:30616"/>
        <dbReference type="ChEBI" id="CHEBI:57841"/>
        <dbReference type="ChEBI" id="CHEBI:58354"/>
        <dbReference type="ChEBI" id="CHEBI:456216"/>
        <dbReference type="EC" id="2.7.4.7"/>
    </reaction>
</comment>
<dbReference type="SUPFAM" id="SSF48613">
    <property type="entry name" value="Heme oxygenase-like"/>
    <property type="match status" value="1"/>
</dbReference>
<evidence type="ECO:0000256" key="5">
    <source>
        <dbReference type="ARBA" id="ARBA00022679"/>
    </source>
</evidence>
<evidence type="ECO:0000259" key="10">
    <source>
        <dbReference type="Pfam" id="PF03070"/>
    </source>
</evidence>
<evidence type="ECO:0000256" key="1">
    <source>
        <dbReference type="ARBA" id="ARBA00000151"/>
    </source>
</evidence>
<proteinExistence type="predicted"/>
<evidence type="ECO:0000256" key="2">
    <source>
        <dbReference type="ARBA" id="ARBA00000565"/>
    </source>
</evidence>
<comment type="function">
    <text evidence="3">Catalyzes the phosphorylation of hydroxymethylpyrimidine phosphate (HMP-P) to HMP-PP, and of HMP to HMP-P.</text>
</comment>
<dbReference type="InterPro" id="IPR016084">
    <property type="entry name" value="Haem_Oase-like_multi-hlx"/>
</dbReference>
<dbReference type="EMBL" id="BIMR01000198">
    <property type="protein sequence ID" value="GCE77333.1"/>
    <property type="molecule type" value="Genomic_DNA"/>
</dbReference>
<comment type="caution">
    <text evidence="12">The sequence shown here is derived from an EMBL/GenBank/DDBJ whole genome shotgun (WGS) entry which is preliminary data.</text>
</comment>
<keyword evidence="8" id="KW-0067">ATP-binding</keyword>
<evidence type="ECO:0000256" key="3">
    <source>
        <dbReference type="ARBA" id="ARBA00003848"/>
    </source>
</evidence>
<dbReference type="PANTHER" id="PTHR20858:SF17">
    <property type="entry name" value="HYDROXYMETHYLPYRIMIDINE_PHOSPHOMETHYLPYRIMIDINE KINASE THI20-RELATED"/>
    <property type="match status" value="1"/>
</dbReference>
<dbReference type="FunFam" id="3.40.1190.20:FF:000003">
    <property type="entry name" value="Phosphomethylpyrimidine kinase ThiD"/>
    <property type="match status" value="1"/>
</dbReference>
<dbReference type="GO" id="GO:0005829">
    <property type="term" value="C:cytosol"/>
    <property type="evidence" value="ECO:0007669"/>
    <property type="project" value="TreeGrafter"/>
</dbReference>
<dbReference type="InterPro" id="IPR013749">
    <property type="entry name" value="PM/HMP-P_kinase-1"/>
</dbReference>
<name>A0A402DT82_9CELL</name>
<evidence type="ECO:0000256" key="9">
    <source>
        <dbReference type="ARBA" id="ARBA00022977"/>
    </source>
</evidence>